<evidence type="ECO:0000313" key="2">
    <source>
        <dbReference type="EMBL" id="KAJ6819705.1"/>
    </source>
</evidence>
<dbReference type="EMBL" id="JANAVB010025999">
    <property type="protein sequence ID" value="KAJ6819705.1"/>
    <property type="molecule type" value="Genomic_DNA"/>
</dbReference>
<keyword evidence="3" id="KW-1185">Reference proteome</keyword>
<feature type="region of interest" description="Disordered" evidence="1">
    <location>
        <begin position="1"/>
        <end position="154"/>
    </location>
</feature>
<feature type="compositionally biased region" description="Polar residues" evidence="1">
    <location>
        <begin position="92"/>
        <end position="101"/>
    </location>
</feature>
<proteinExistence type="predicted"/>
<reference evidence="2" key="2">
    <citation type="submission" date="2023-04" db="EMBL/GenBank/DDBJ databases">
        <authorList>
            <person name="Bruccoleri R.E."/>
            <person name="Oakeley E.J."/>
            <person name="Faust A.-M."/>
            <person name="Dessus-Babus S."/>
            <person name="Altorfer M."/>
            <person name="Burckhardt D."/>
            <person name="Oertli M."/>
            <person name="Naumann U."/>
            <person name="Petersen F."/>
            <person name="Wong J."/>
        </authorList>
    </citation>
    <scope>NUCLEOTIDE SEQUENCE</scope>
    <source>
        <strain evidence="2">GSM-AAB239-AS_SAM_17_03QT</strain>
        <tissue evidence="2">Leaf</tissue>
    </source>
</reference>
<name>A0AAX6FUE2_IRIPA</name>
<comment type="caution">
    <text evidence="2">The sequence shown here is derived from an EMBL/GenBank/DDBJ whole genome shotgun (WGS) entry which is preliminary data.</text>
</comment>
<sequence length="154" mass="16341">MSESDENTELGEIRCQTSGHNKSHKRKTLTLTSSLSWTPEPCCTVGRDLPGASRHLRPEPSSPPPSDPASHGTAYQIPSGRPSRPPPPGPPNSSTSWSATTADRHQCLCQAPPETTVPARLPAVKIGGQSDQRPATAKTDPAETNRAAVPVLPR</sequence>
<evidence type="ECO:0000313" key="3">
    <source>
        <dbReference type="Proteomes" id="UP001140949"/>
    </source>
</evidence>
<evidence type="ECO:0000256" key="1">
    <source>
        <dbReference type="SAM" id="MobiDB-lite"/>
    </source>
</evidence>
<gene>
    <name evidence="2" type="ORF">M6B38_400860</name>
</gene>
<protein>
    <submittedName>
        <fullName evidence="2">Vegetative cell wall protein gp1-like</fullName>
    </submittedName>
</protein>
<dbReference type="Proteomes" id="UP001140949">
    <property type="component" value="Unassembled WGS sequence"/>
</dbReference>
<organism evidence="2 3">
    <name type="scientific">Iris pallida</name>
    <name type="common">Sweet iris</name>
    <dbReference type="NCBI Taxonomy" id="29817"/>
    <lineage>
        <taxon>Eukaryota</taxon>
        <taxon>Viridiplantae</taxon>
        <taxon>Streptophyta</taxon>
        <taxon>Embryophyta</taxon>
        <taxon>Tracheophyta</taxon>
        <taxon>Spermatophyta</taxon>
        <taxon>Magnoliopsida</taxon>
        <taxon>Liliopsida</taxon>
        <taxon>Asparagales</taxon>
        <taxon>Iridaceae</taxon>
        <taxon>Iridoideae</taxon>
        <taxon>Irideae</taxon>
        <taxon>Iris</taxon>
    </lineage>
</organism>
<dbReference type="AlphaFoldDB" id="A0AAX6FUE2"/>
<reference evidence="2" key="1">
    <citation type="journal article" date="2023" name="GigaByte">
        <title>Genome assembly of the bearded iris, Iris pallida Lam.</title>
        <authorList>
            <person name="Bruccoleri R.E."/>
            <person name="Oakeley E.J."/>
            <person name="Faust A.M.E."/>
            <person name="Altorfer M."/>
            <person name="Dessus-Babus S."/>
            <person name="Burckhardt D."/>
            <person name="Oertli M."/>
            <person name="Naumann U."/>
            <person name="Petersen F."/>
            <person name="Wong J."/>
        </authorList>
    </citation>
    <scope>NUCLEOTIDE SEQUENCE</scope>
    <source>
        <strain evidence="2">GSM-AAB239-AS_SAM_17_03QT</strain>
    </source>
</reference>
<accession>A0AAX6FUE2</accession>